<comment type="pathway">
    <text evidence="2 11">Pyrimidine metabolism; CTP biosynthesis via de novo pathway; UDP from UMP (UMPK route): step 1/1.</text>
</comment>
<dbReference type="Pfam" id="PF00696">
    <property type="entry name" value="AA_kinase"/>
    <property type="match status" value="1"/>
</dbReference>
<feature type="binding site" evidence="11">
    <location>
        <position position="55"/>
    </location>
    <ligand>
        <name>ATP</name>
        <dbReference type="ChEBI" id="CHEBI:30616"/>
    </ligand>
</feature>
<feature type="binding site" evidence="11">
    <location>
        <position position="74"/>
    </location>
    <ligand>
        <name>UMP</name>
        <dbReference type="ChEBI" id="CHEBI:57865"/>
    </ligand>
</feature>
<dbReference type="PIRSF" id="PIRSF005650">
    <property type="entry name" value="Uridylate_kin"/>
    <property type="match status" value="1"/>
</dbReference>
<keyword evidence="8 11" id="KW-0067">ATP-binding</keyword>
<dbReference type="GO" id="GO:0005737">
    <property type="term" value="C:cytoplasm"/>
    <property type="evidence" value="ECO:0007669"/>
    <property type="project" value="UniProtKB-SubCell"/>
</dbReference>
<dbReference type="FunFam" id="3.40.1160.10:FF:000001">
    <property type="entry name" value="Uridylate kinase"/>
    <property type="match status" value="1"/>
</dbReference>
<dbReference type="GO" id="GO:0033862">
    <property type="term" value="F:UMP kinase activity"/>
    <property type="evidence" value="ECO:0007669"/>
    <property type="project" value="UniProtKB-EC"/>
</dbReference>
<dbReference type="InterPro" id="IPR015963">
    <property type="entry name" value="Uridylate_kinase_bac"/>
</dbReference>
<evidence type="ECO:0000256" key="5">
    <source>
        <dbReference type="ARBA" id="ARBA00022679"/>
    </source>
</evidence>
<feature type="binding site" evidence="11">
    <location>
        <position position="59"/>
    </location>
    <ligand>
        <name>ATP</name>
        <dbReference type="ChEBI" id="CHEBI:30616"/>
    </ligand>
</feature>
<sequence length="247" mass="26298">MSERRYNRVVVKLSGRAFAGDDPIGIDSDALAHVAGEILSLQQLGVEVAAVVGGGNIFRGNVADDWNIERAEADNIGMLGTVINGLLLRGVLHAHGLEDVRVLTAVPITSMAEPYIRLRALGHLERKKIVILACGIGQPYVTTDYPAVQRAVELRADAVLVAKDGVDGVYDADPRTDPDASRYTSVDYNGVLERGLKVMDQGAIILARDHGMPLHVFDFKRSGAMTALCRGENIGTEVAAGVATATA</sequence>
<keyword evidence="7 11" id="KW-0418">Kinase</keyword>
<name>A0A6J4SC86_9ACTN</name>
<feature type="domain" description="Aspartate/glutamate/uridylate kinase" evidence="12">
    <location>
        <begin position="7"/>
        <end position="218"/>
    </location>
</feature>
<comment type="similarity">
    <text evidence="3 11">Belongs to the UMP kinase family.</text>
</comment>
<dbReference type="Gene3D" id="3.40.1160.10">
    <property type="entry name" value="Acetylglutamate kinase-like"/>
    <property type="match status" value="1"/>
</dbReference>
<dbReference type="SUPFAM" id="SSF53633">
    <property type="entry name" value="Carbamate kinase-like"/>
    <property type="match status" value="1"/>
</dbReference>
<evidence type="ECO:0000256" key="11">
    <source>
        <dbReference type="HAMAP-Rule" id="MF_01220"/>
    </source>
</evidence>
<dbReference type="PANTHER" id="PTHR42833:SF4">
    <property type="entry name" value="URIDYLATE KINASE PUMPKIN, CHLOROPLASTIC"/>
    <property type="match status" value="1"/>
</dbReference>
<evidence type="ECO:0000256" key="8">
    <source>
        <dbReference type="ARBA" id="ARBA00022840"/>
    </source>
</evidence>
<evidence type="ECO:0000256" key="4">
    <source>
        <dbReference type="ARBA" id="ARBA00022490"/>
    </source>
</evidence>
<comment type="subcellular location">
    <subcellularLocation>
        <location evidence="1 11">Cytoplasm</location>
    </subcellularLocation>
</comment>
<feature type="binding site" evidence="11">
    <location>
        <begin position="12"/>
        <end position="15"/>
    </location>
    <ligand>
        <name>ATP</name>
        <dbReference type="ChEBI" id="CHEBI:30616"/>
    </ligand>
</feature>
<keyword evidence="5 11" id="KW-0808">Transferase</keyword>
<evidence type="ECO:0000256" key="10">
    <source>
        <dbReference type="ARBA" id="ARBA00047767"/>
    </source>
</evidence>
<feature type="binding site" evidence="11">
    <location>
        <position position="173"/>
    </location>
    <ligand>
        <name>ATP</name>
        <dbReference type="ChEBI" id="CHEBI:30616"/>
    </ligand>
</feature>
<evidence type="ECO:0000256" key="2">
    <source>
        <dbReference type="ARBA" id="ARBA00004791"/>
    </source>
</evidence>
<evidence type="ECO:0000256" key="3">
    <source>
        <dbReference type="ARBA" id="ARBA00007614"/>
    </source>
</evidence>
<gene>
    <name evidence="11" type="primary">pyrH</name>
    <name evidence="13" type="ORF">AVDCRST_MAG85-1438</name>
</gene>
<organism evidence="13">
    <name type="scientific">uncultured Solirubrobacteraceae bacterium</name>
    <dbReference type="NCBI Taxonomy" id="1162706"/>
    <lineage>
        <taxon>Bacteria</taxon>
        <taxon>Bacillati</taxon>
        <taxon>Actinomycetota</taxon>
        <taxon>Thermoleophilia</taxon>
        <taxon>Solirubrobacterales</taxon>
        <taxon>Solirubrobacteraceae</taxon>
        <taxon>environmental samples</taxon>
    </lineage>
</organism>
<proteinExistence type="inferred from homology"/>
<keyword evidence="6 11" id="KW-0547">Nucleotide-binding</keyword>
<feature type="binding site" evidence="11">
    <location>
        <position position="170"/>
    </location>
    <ligand>
        <name>ATP</name>
        <dbReference type="ChEBI" id="CHEBI:30616"/>
    </ligand>
</feature>
<accession>A0A6J4SC86</accession>
<dbReference type="InterPro" id="IPR001048">
    <property type="entry name" value="Asp/Glu/Uridylate_kinase"/>
</dbReference>
<comment type="catalytic activity">
    <reaction evidence="10 11">
        <text>UMP + ATP = UDP + ADP</text>
        <dbReference type="Rhea" id="RHEA:24400"/>
        <dbReference type="ChEBI" id="CHEBI:30616"/>
        <dbReference type="ChEBI" id="CHEBI:57865"/>
        <dbReference type="ChEBI" id="CHEBI:58223"/>
        <dbReference type="ChEBI" id="CHEBI:456216"/>
        <dbReference type="EC" id="2.7.4.22"/>
    </reaction>
</comment>
<protein>
    <recommendedName>
        <fullName evidence="11">Uridylate kinase</fullName>
        <shortName evidence="11">UK</shortName>
        <ecNumber evidence="11">2.7.4.22</ecNumber>
    </recommendedName>
    <alternativeName>
        <fullName evidence="11">Uridine monophosphate kinase</fullName>
        <shortName evidence="11">UMP kinase</shortName>
        <shortName evidence="11">UMPK</shortName>
    </alternativeName>
</protein>
<evidence type="ECO:0000256" key="7">
    <source>
        <dbReference type="ARBA" id="ARBA00022777"/>
    </source>
</evidence>
<dbReference type="EMBL" id="CADCVT010000158">
    <property type="protein sequence ID" value="CAA9495325.1"/>
    <property type="molecule type" value="Genomic_DNA"/>
</dbReference>
<dbReference type="AlphaFoldDB" id="A0A6J4SC86"/>
<dbReference type="InterPro" id="IPR036393">
    <property type="entry name" value="AceGlu_kinase-like_sf"/>
</dbReference>
<comment type="activity regulation">
    <text evidence="11">Inhibited by UTP.</text>
</comment>
<comment type="subunit">
    <text evidence="11">Homohexamer.</text>
</comment>
<dbReference type="InterPro" id="IPR011817">
    <property type="entry name" value="Uridylate_kinase"/>
</dbReference>
<dbReference type="GO" id="GO:0006225">
    <property type="term" value="P:UDP biosynthetic process"/>
    <property type="evidence" value="ECO:0007669"/>
    <property type="project" value="TreeGrafter"/>
</dbReference>
<dbReference type="NCBIfam" id="TIGR02075">
    <property type="entry name" value="pyrH_bact"/>
    <property type="match status" value="1"/>
</dbReference>
<reference evidence="13" key="1">
    <citation type="submission" date="2020-02" db="EMBL/GenBank/DDBJ databases">
        <authorList>
            <person name="Meier V. D."/>
        </authorList>
    </citation>
    <scope>NUCLEOTIDE SEQUENCE</scope>
    <source>
        <strain evidence="13">AVDCRST_MAG85</strain>
    </source>
</reference>
<dbReference type="HAMAP" id="MF_01220_B">
    <property type="entry name" value="PyrH_B"/>
    <property type="match status" value="1"/>
</dbReference>
<evidence type="ECO:0000259" key="12">
    <source>
        <dbReference type="Pfam" id="PF00696"/>
    </source>
</evidence>
<comment type="caution">
    <text evidence="11">Lacks conserved residue(s) required for the propagation of feature annotation.</text>
</comment>
<keyword evidence="9 11" id="KW-0665">Pyrimidine biosynthesis</keyword>
<comment type="function">
    <text evidence="11">Catalyzes the reversible phosphorylation of UMP to UDP.</text>
</comment>
<evidence type="ECO:0000256" key="9">
    <source>
        <dbReference type="ARBA" id="ARBA00022975"/>
    </source>
</evidence>
<dbReference type="GO" id="GO:0044210">
    <property type="term" value="P:'de novo' CTP biosynthetic process"/>
    <property type="evidence" value="ECO:0007669"/>
    <property type="project" value="UniProtKB-UniRule"/>
</dbReference>
<dbReference type="GO" id="GO:0005524">
    <property type="term" value="F:ATP binding"/>
    <property type="evidence" value="ECO:0007669"/>
    <property type="project" value="UniProtKB-KW"/>
</dbReference>
<dbReference type="UniPathway" id="UPA00159">
    <property type="reaction ID" value="UER00275"/>
</dbReference>
<dbReference type="CDD" id="cd04254">
    <property type="entry name" value="AAK_UMPK-PyrH-Ec"/>
    <property type="match status" value="1"/>
</dbReference>
<evidence type="ECO:0000256" key="6">
    <source>
        <dbReference type="ARBA" id="ARBA00022741"/>
    </source>
</evidence>
<dbReference type="EC" id="2.7.4.22" evidence="11"/>
<evidence type="ECO:0000313" key="13">
    <source>
        <dbReference type="EMBL" id="CAA9495325.1"/>
    </source>
</evidence>
<dbReference type="PANTHER" id="PTHR42833">
    <property type="entry name" value="URIDYLATE KINASE"/>
    <property type="match status" value="1"/>
</dbReference>
<feature type="binding site" evidence="11">
    <location>
        <position position="54"/>
    </location>
    <ligand>
        <name>UMP</name>
        <dbReference type="ChEBI" id="CHEBI:57865"/>
    </ligand>
</feature>
<keyword evidence="4 11" id="KW-0963">Cytoplasm</keyword>
<evidence type="ECO:0000256" key="1">
    <source>
        <dbReference type="ARBA" id="ARBA00004496"/>
    </source>
</evidence>
<feature type="binding site" evidence="11">
    <location>
        <begin position="136"/>
        <end position="143"/>
    </location>
    <ligand>
        <name>UMP</name>
        <dbReference type="ChEBI" id="CHEBI:57865"/>
    </ligand>
</feature>